<name>A0A1I6LXZ6_9FIRM</name>
<sequence>MSKMNDMAMTIEELCNAAATIADAADWLAKQFSGDAAEQPPAEEVAAKPEPKPQLTLEQVRAVLADKSRAGHTAAVRELLLKYGASKLSQIDPANYEALLREAEVLGDAT</sequence>
<evidence type="ECO:0000256" key="1">
    <source>
        <dbReference type="SAM" id="MobiDB-lite"/>
    </source>
</evidence>
<dbReference type="STRING" id="37658.SAMN05661086_03657"/>
<dbReference type="Proteomes" id="UP000199659">
    <property type="component" value="Unassembled WGS sequence"/>
</dbReference>
<keyword evidence="3" id="KW-1185">Reference proteome</keyword>
<dbReference type="EMBL" id="FOYZ01000024">
    <property type="protein sequence ID" value="SFS08317.1"/>
    <property type="molecule type" value="Genomic_DNA"/>
</dbReference>
<dbReference type="AlphaFoldDB" id="A0A1I6LXZ6"/>
<gene>
    <name evidence="2" type="ORF">SAMN05661086_03657</name>
</gene>
<evidence type="ECO:0008006" key="4">
    <source>
        <dbReference type="Google" id="ProtNLM"/>
    </source>
</evidence>
<evidence type="ECO:0000313" key="2">
    <source>
        <dbReference type="EMBL" id="SFS08317.1"/>
    </source>
</evidence>
<organism evidence="2 3">
    <name type="scientific">Anaeromicropila populeti</name>
    <dbReference type="NCBI Taxonomy" id="37658"/>
    <lineage>
        <taxon>Bacteria</taxon>
        <taxon>Bacillati</taxon>
        <taxon>Bacillota</taxon>
        <taxon>Clostridia</taxon>
        <taxon>Lachnospirales</taxon>
        <taxon>Lachnospiraceae</taxon>
        <taxon>Anaeromicropila</taxon>
    </lineage>
</organism>
<evidence type="ECO:0000313" key="3">
    <source>
        <dbReference type="Proteomes" id="UP000199659"/>
    </source>
</evidence>
<proteinExistence type="predicted"/>
<dbReference type="RefSeq" id="WP_092564290.1">
    <property type="nucleotide sequence ID" value="NZ_FOYZ01000024.1"/>
</dbReference>
<protein>
    <recommendedName>
        <fullName evidence="4">DNA ligase</fullName>
    </recommendedName>
</protein>
<accession>A0A1I6LXZ6</accession>
<feature type="region of interest" description="Disordered" evidence="1">
    <location>
        <begin position="33"/>
        <end position="52"/>
    </location>
</feature>
<reference evidence="2 3" key="1">
    <citation type="submission" date="2016-10" db="EMBL/GenBank/DDBJ databases">
        <authorList>
            <person name="de Groot N.N."/>
        </authorList>
    </citation>
    <scope>NUCLEOTIDE SEQUENCE [LARGE SCALE GENOMIC DNA]</scope>
    <source>
        <strain evidence="2 3">743A</strain>
    </source>
</reference>
<dbReference type="OrthoDB" id="1667378at2"/>